<dbReference type="RefSeq" id="WP_272086860.1">
    <property type="nucleotide sequence ID" value="NZ_JAQNDL010000001.1"/>
</dbReference>
<comment type="caution">
    <text evidence="2">The sequence shown here is derived from an EMBL/GenBank/DDBJ whole genome shotgun (WGS) entry which is preliminary data.</text>
</comment>
<proteinExistence type="predicted"/>
<feature type="signal peptide" evidence="1">
    <location>
        <begin position="1"/>
        <end position="17"/>
    </location>
</feature>
<evidence type="ECO:0000313" key="2">
    <source>
        <dbReference type="EMBL" id="MDC0718384.1"/>
    </source>
</evidence>
<protein>
    <recommendedName>
        <fullName evidence="4">Peptidase MA-like domain-containing protein</fullName>
    </recommendedName>
</protein>
<reference evidence="2 3" key="1">
    <citation type="submission" date="2022-11" db="EMBL/GenBank/DDBJ databases">
        <title>Minimal conservation of predation-associated metabolite biosynthetic gene clusters underscores biosynthetic potential of Myxococcota including descriptions for ten novel species: Archangium lansinium sp. nov., Myxococcus landrumus sp. nov., Nannocystis bai.</title>
        <authorList>
            <person name="Ahearne A."/>
            <person name="Stevens C."/>
            <person name="Dowd S."/>
        </authorList>
    </citation>
    <scope>NUCLEOTIDE SEQUENCE [LARGE SCALE GENOMIC DNA]</scope>
    <source>
        <strain evidence="2 3">BB15-2</strain>
    </source>
</reference>
<keyword evidence="3" id="KW-1185">Reference proteome</keyword>
<accession>A0ABT5DXR2</accession>
<name>A0ABT5DXR2_9BACT</name>
<feature type="chain" id="PRO_5045254187" description="Peptidase MA-like domain-containing protein" evidence="1">
    <location>
        <begin position="18"/>
        <end position="355"/>
    </location>
</feature>
<dbReference type="EMBL" id="JAQNDL010000001">
    <property type="protein sequence ID" value="MDC0718384.1"/>
    <property type="molecule type" value="Genomic_DNA"/>
</dbReference>
<evidence type="ECO:0008006" key="4">
    <source>
        <dbReference type="Google" id="ProtNLM"/>
    </source>
</evidence>
<keyword evidence="1" id="KW-0732">Signal</keyword>
<gene>
    <name evidence="2" type="ORF">POL25_15860</name>
</gene>
<sequence length="355" mass="40010">MMRICSFIALIAIAPMACLPNYEQSQGERVLYEHSEGLYPCAGTAHYVDRVVPFLEKQLAFRAPERLRFSWIAASDSWMPLGVPTLARAVGDHAWATDPIHIHELTHVITGGMPAMFFSEGIATAVDLLDDDVGPRYVWSDSALAEPAWDPRTTMTATNPSDVNYETAAVFVTFLIVRYGPERFHEFYRSLGGPVTMPWLQRQFRRAYGLELADEIATFRERIPPCEADAHPLNVHECSGPSIDWSSEKLWEHEVSMACDAPGVVGGIGPDWVWPSFYAVTLEVPERGYYTLWLDNTEVTARFGPCFGCPWEPHDVFLARETSERTMVLEPGTYYLRVNSQSDESPAVTVRLQRQ</sequence>
<evidence type="ECO:0000313" key="3">
    <source>
        <dbReference type="Proteomes" id="UP001221686"/>
    </source>
</evidence>
<evidence type="ECO:0000256" key="1">
    <source>
        <dbReference type="SAM" id="SignalP"/>
    </source>
</evidence>
<organism evidence="2 3">
    <name type="scientific">Nannocystis bainbridge</name>
    <dbReference type="NCBI Taxonomy" id="2995303"/>
    <lineage>
        <taxon>Bacteria</taxon>
        <taxon>Pseudomonadati</taxon>
        <taxon>Myxococcota</taxon>
        <taxon>Polyangia</taxon>
        <taxon>Nannocystales</taxon>
        <taxon>Nannocystaceae</taxon>
        <taxon>Nannocystis</taxon>
    </lineage>
</organism>
<dbReference type="Proteomes" id="UP001221686">
    <property type="component" value="Unassembled WGS sequence"/>
</dbReference>